<proteinExistence type="inferred from homology"/>
<dbReference type="PANTHER" id="PTHR22760:SF4">
    <property type="entry name" value="GPI MANNOSYLTRANSFERASE 3"/>
    <property type="match status" value="1"/>
</dbReference>
<name>A0A0L0GFC9_9EUKA</name>
<comment type="caution">
    <text evidence="8">Lacks conserved residue(s) required for the propagation of feature annotation.</text>
</comment>
<evidence type="ECO:0000256" key="4">
    <source>
        <dbReference type="ARBA" id="ARBA00022692"/>
    </source>
</evidence>
<keyword evidence="4 8" id="KW-0812">Transmembrane</keyword>
<dbReference type="InterPro" id="IPR005599">
    <property type="entry name" value="GPI_mannosylTrfase"/>
</dbReference>
<dbReference type="eggNOG" id="KOG1771">
    <property type="taxonomic scope" value="Eukaryota"/>
</dbReference>
<evidence type="ECO:0000313" key="10">
    <source>
        <dbReference type="EMBL" id="KNC87770.1"/>
    </source>
</evidence>
<evidence type="ECO:0000256" key="6">
    <source>
        <dbReference type="ARBA" id="ARBA00022989"/>
    </source>
</evidence>
<keyword evidence="5 8" id="KW-0256">Endoplasmic reticulum</keyword>
<feature type="compositionally biased region" description="Basic and acidic residues" evidence="9">
    <location>
        <begin position="17"/>
        <end position="29"/>
    </location>
</feature>
<dbReference type="RefSeq" id="XP_014161672.1">
    <property type="nucleotide sequence ID" value="XM_014306197.1"/>
</dbReference>
<evidence type="ECO:0000256" key="9">
    <source>
        <dbReference type="SAM" id="MobiDB-lite"/>
    </source>
</evidence>
<comment type="similarity">
    <text evidence="8">Belongs to the glycosyltransferase 22 family.</text>
</comment>
<feature type="region of interest" description="Disordered" evidence="9">
    <location>
        <begin position="1"/>
        <end position="42"/>
    </location>
</feature>
<dbReference type="GO" id="GO:0005789">
    <property type="term" value="C:endoplasmic reticulum membrane"/>
    <property type="evidence" value="ECO:0007669"/>
    <property type="project" value="UniProtKB-SubCell"/>
</dbReference>
<feature type="transmembrane region" description="Helical" evidence="8">
    <location>
        <begin position="351"/>
        <end position="373"/>
    </location>
</feature>
<dbReference type="STRING" id="667725.A0A0L0GFC9"/>
<feature type="transmembrane region" description="Helical" evidence="8">
    <location>
        <begin position="296"/>
        <end position="316"/>
    </location>
</feature>
<keyword evidence="6 8" id="KW-1133">Transmembrane helix</keyword>
<gene>
    <name evidence="10" type="ORF">SARC_00142</name>
</gene>
<dbReference type="GO" id="GO:0000026">
    <property type="term" value="F:alpha-1,2-mannosyltransferase activity"/>
    <property type="evidence" value="ECO:0007669"/>
    <property type="project" value="TreeGrafter"/>
</dbReference>
<evidence type="ECO:0000256" key="8">
    <source>
        <dbReference type="RuleBase" id="RU363075"/>
    </source>
</evidence>
<feature type="transmembrane region" description="Helical" evidence="8">
    <location>
        <begin position="503"/>
        <end position="523"/>
    </location>
</feature>
<keyword evidence="3" id="KW-0808">Transferase</keyword>
<dbReference type="GeneID" id="25900646"/>
<comment type="subcellular location">
    <subcellularLocation>
        <location evidence="1 8">Endoplasmic reticulum membrane</location>
        <topology evidence="1 8">Multi-pass membrane protein</topology>
    </subcellularLocation>
</comment>
<dbReference type="GO" id="GO:0006506">
    <property type="term" value="P:GPI anchor biosynthetic process"/>
    <property type="evidence" value="ECO:0007669"/>
    <property type="project" value="TreeGrafter"/>
</dbReference>
<evidence type="ECO:0000256" key="7">
    <source>
        <dbReference type="ARBA" id="ARBA00023136"/>
    </source>
</evidence>
<feature type="compositionally biased region" description="Polar residues" evidence="9">
    <location>
        <begin position="1"/>
        <end position="16"/>
    </location>
</feature>
<protein>
    <recommendedName>
        <fullName evidence="8">Mannosyltransferase</fullName>
        <ecNumber evidence="8">2.4.1.-</ecNumber>
    </recommendedName>
</protein>
<organism evidence="10 11">
    <name type="scientific">Sphaeroforma arctica JP610</name>
    <dbReference type="NCBI Taxonomy" id="667725"/>
    <lineage>
        <taxon>Eukaryota</taxon>
        <taxon>Ichthyosporea</taxon>
        <taxon>Ichthyophonida</taxon>
        <taxon>Sphaeroforma</taxon>
    </lineage>
</organism>
<dbReference type="EMBL" id="KQ241599">
    <property type="protein sequence ID" value="KNC87770.1"/>
    <property type="molecule type" value="Genomic_DNA"/>
</dbReference>
<dbReference type="AlphaFoldDB" id="A0A0L0GFC9"/>
<sequence length="815" mass="91251">MDNSVSHESAPNTAHTDTMRDPNSSKDVHASQNSQDDTSVKLKSVHTAKILSTKGDDIGSQLKTSDDSHADANVEKTKLTINASNGHNTINGIIGDKYKYVCMLIILRGLQAWSLSTAFAPDEWYQALEIAHVIVYGRGYLTWEWISHIRGFAHPYMYVPVFYTLKLLRIDTPSMLVVIPRVLQGMLEGVCELALYRLAYRTFGREAARMTLFCSLLSWSMWYLSGRTLSNSVEMIFTTVALDLWHWPGIDVKPDDRRSFKGALFWAACSCVVRPTSALLWAALGLYQLWYTDHRLALLGDVLCIGVPIFTLSVGLDSYMYGQLVIVPWEFVKENVLNGVAGFYGTNQSHWYLSSAMPTLLAAYLPLFVLGAWSAWTTHRRGPLLCIAWVVLVHSLLEHKEFRFIVPMLPLMHMHCGVGLQTIREYLLPPAITATVTYSATETSARDATATGGTSNAKEVALRRLVQSEHTRVHTYEKPAQATPDSKRLSRGAKARNVRLYQCLYWALVVTMATSQLLAGLYFTQVHQRGTVDVLTTLRTEFEAWGAKQSGTYAQSSGEPQTLYATCESARTSHYGGDEQLVDTGEGVCAGALDSADVVRDVEESAGATRDRRHEKSAYACDRAHVRIHVWAPCHSTPYFSHMHYDAAMRFLTCPPYTAFVDMTAAANLKTDTGSRDGFISEKTKSITAENYVDEADRFYADPVAFIEEHYGPRHGKLDLYNLEIKCNDQGRNMTIDRAHSTDFAHVCLAEPDMWGGWPTHIVMFDALLPQVAKVLEAQDYELAHSLFHTHIPDGRVGEQVLIFRKTSLRHCLDT</sequence>
<accession>A0A0L0GFC9</accession>
<evidence type="ECO:0000313" key="11">
    <source>
        <dbReference type="Proteomes" id="UP000054560"/>
    </source>
</evidence>
<reference evidence="10 11" key="1">
    <citation type="submission" date="2011-02" db="EMBL/GenBank/DDBJ databases">
        <title>The Genome Sequence of Sphaeroforma arctica JP610.</title>
        <authorList>
            <consortium name="The Broad Institute Genome Sequencing Platform"/>
            <person name="Russ C."/>
            <person name="Cuomo C."/>
            <person name="Young S.K."/>
            <person name="Zeng Q."/>
            <person name="Gargeya S."/>
            <person name="Alvarado L."/>
            <person name="Berlin A."/>
            <person name="Chapman S.B."/>
            <person name="Chen Z."/>
            <person name="Freedman E."/>
            <person name="Gellesch M."/>
            <person name="Goldberg J."/>
            <person name="Griggs A."/>
            <person name="Gujja S."/>
            <person name="Heilman E."/>
            <person name="Heiman D."/>
            <person name="Howarth C."/>
            <person name="Mehta T."/>
            <person name="Neiman D."/>
            <person name="Pearson M."/>
            <person name="Roberts A."/>
            <person name="Saif S."/>
            <person name="Shea T."/>
            <person name="Shenoy N."/>
            <person name="Sisk P."/>
            <person name="Stolte C."/>
            <person name="Sykes S."/>
            <person name="White J."/>
            <person name="Yandava C."/>
            <person name="Burger G."/>
            <person name="Gray M.W."/>
            <person name="Holland P.W.H."/>
            <person name="King N."/>
            <person name="Lang F.B.F."/>
            <person name="Roger A.J."/>
            <person name="Ruiz-Trillo I."/>
            <person name="Haas B."/>
            <person name="Nusbaum C."/>
            <person name="Birren B."/>
        </authorList>
    </citation>
    <scope>NUCLEOTIDE SEQUENCE [LARGE SCALE GENOMIC DNA]</scope>
    <source>
        <strain evidence="10 11">JP610</strain>
    </source>
</reference>
<dbReference type="Proteomes" id="UP000054560">
    <property type="component" value="Unassembled WGS sequence"/>
</dbReference>
<dbReference type="EC" id="2.4.1.-" evidence="8"/>
<dbReference type="PANTHER" id="PTHR22760">
    <property type="entry name" value="GLYCOSYLTRANSFERASE"/>
    <property type="match status" value="1"/>
</dbReference>
<evidence type="ECO:0000256" key="1">
    <source>
        <dbReference type="ARBA" id="ARBA00004477"/>
    </source>
</evidence>
<dbReference type="Pfam" id="PF03901">
    <property type="entry name" value="Glyco_transf_22"/>
    <property type="match status" value="1"/>
</dbReference>
<keyword evidence="2 8" id="KW-0328">Glycosyltransferase</keyword>
<evidence type="ECO:0000256" key="2">
    <source>
        <dbReference type="ARBA" id="ARBA00022676"/>
    </source>
</evidence>
<keyword evidence="7 8" id="KW-0472">Membrane</keyword>
<evidence type="ECO:0000256" key="5">
    <source>
        <dbReference type="ARBA" id="ARBA00022824"/>
    </source>
</evidence>
<keyword evidence="11" id="KW-1185">Reference proteome</keyword>
<dbReference type="OrthoDB" id="416834at2759"/>
<feature type="transmembrane region" description="Helical" evidence="8">
    <location>
        <begin position="263"/>
        <end position="284"/>
    </location>
</feature>
<evidence type="ECO:0000256" key="3">
    <source>
        <dbReference type="ARBA" id="ARBA00022679"/>
    </source>
</evidence>